<dbReference type="EMBL" id="MN740396">
    <property type="protein sequence ID" value="QHU04363.1"/>
    <property type="molecule type" value="Genomic_DNA"/>
</dbReference>
<proteinExistence type="predicted"/>
<dbReference type="SUPFAM" id="SSF56784">
    <property type="entry name" value="HAD-like"/>
    <property type="match status" value="1"/>
</dbReference>
<dbReference type="AlphaFoldDB" id="A0A6C0JG52"/>
<sequence>MKIVVFDLDETLGYFSEFGIFWDSLSFYLYKYLNKELNQNDFNYILDLYPEFLRPNIINILNYLKSKKKSNSCQKIMIYSNNQGSRKWMNQLVSYFETKLDGYKLFDQIISAFKINGKQIEFCRTTYNKTYNDFIRCTKLPPRAEICYLDDTFYPDMVNDNIYYINIKPYIYILPFNEMYKRILENNSLLINKEKSTNEFMSFMNEEIKKYNFQVIQKSKEDYDIDKILSKKILFHLEEFFIPLTMKNKNKTKKNKHVKNKNKTMKRKP</sequence>
<reference evidence="1" key="1">
    <citation type="journal article" date="2020" name="Nature">
        <title>Giant virus diversity and host interactions through global metagenomics.</title>
        <authorList>
            <person name="Schulz F."/>
            <person name="Roux S."/>
            <person name="Paez-Espino D."/>
            <person name="Jungbluth S."/>
            <person name="Walsh D.A."/>
            <person name="Denef V.J."/>
            <person name="McMahon K.D."/>
            <person name="Konstantinidis K.T."/>
            <person name="Eloe-Fadrosh E.A."/>
            <person name="Kyrpides N.C."/>
            <person name="Woyke T."/>
        </authorList>
    </citation>
    <scope>NUCLEOTIDE SEQUENCE</scope>
    <source>
        <strain evidence="1">GVMAG-M-3300027708-39</strain>
    </source>
</reference>
<organism evidence="1">
    <name type="scientific">viral metagenome</name>
    <dbReference type="NCBI Taxonomy" id="1070528"/>
    <lineage>
        <taxon>unclassified sequences</taxon>
        <taxon>metagenomes</taxon>
        <taxon>organismal metagenomes</taxon>
    </lineage>
</organism>
<name>A0A6C0JG52_9ZZZZ</name>
<protein>
    <submittedName>
        <fullName evidence="1">Uncharacterized protein</fullName>
    </submittedName>
</protein>
<dbReference type="InterPro" id="IPR036412">
    <property type="entry name" value="HAD-like_sf"/>
</dbReference>
<accession>A0A6C0JG52</accession>
<evidence type="ECO:0000313" key="1">
    <source>
        <dbReference type="EMBL" id="QHU04363.1"/>
    </source>
</evidence>